<dbReference type="Pfam" id="PF21006">
    <property type="entry name" value="NHase_beta_N"/>
    <property type="match status" value="1"/>
</dbReference>
<dbReference type="Gene3D" id="1.10.472.20">
    <property type="entry name" value="Nitrile hydratase, beta subunit"/>
    <property type="match status" value="1"/>
</dbReference>
<organism evidence="2 3">
    <name type="scientific">Pukyongiella litopenaei</name>
    <dbReference type="NCBI Taxonomy" id="2605946"/>
    <lineage>
        <taxon>Bacteria</taxon>
        <taxon>Pseudomonadati</taxon>
        <taxon>Pseudomonadota</taxon>
        <taxon>Alphaproteobacteria</taxon>
        <taxon>Rhodobacterales</taxon>
        <taxon>Paracoccaceae</taxon>
        <taxon>Pukyongiella</taxon>
    </lineage>
</organism>
<proteinExistence type="predicted"/>
<dbReference type="InterPro" id="IPR008990">
    <property type="entry name" value="Elect_transpt_acc-like_dom_sf"/>
</dbReference>
<dbReference type="AlphaFoldDB" id="A0A2S0MKU1"/>
<dbReference type="EMBL" id="CP027665">
    <property type="protein sequence ID" value="AVO36486.1"/>
    <property type="molecule type" value="Genomic_DNA"/>
</dbReference>
<name>A0A2S0MKU1_9RHOB</name>
<evidence type="ECO:0000259" key="1">
    <source>
        <dbReference type="Pfam" id="PF21006"/>
    </source>
</evidence>
<evidence type="ECO:0000313" key="3">
    <source>
        <dbReference type="Proteomes" id="UP000237655"/>
    </source>
</evidence>
<accession>A0A2S0MKU1</accession>
<dbReference type="InterPro" id="IPR023808">
    <property type="entry name" value="Nitrile_Hydratase_acc_put"/>
</dbReference>
<reference evidence="3" key="1">
    <citation type="submission" date="2018-03" db="EMBL/GenBank/DDBJ databases">
        <title>Genomic analysis of the strain SH-1 isolated from shrimp intestine.</title>
        <authorList>
            <person name="Kim Y.-S."/>
            <person name="Kim S.-E."/>
            <person name="Kim K.-H."/>
        </authorList>
    </citation>
    <scope>NUCLEOTIDE SEQUENCE [LARGE SCALE GENOMIC DNA]</scope>
    <source>
        <strain evidence="3">SH-1</strain>
    </source>
</reference>
<dbReference type="SUPFAM" id="SSF50090">
    <property type="entry name" value="Electron transport accessory proteins"/>
    <property type="match status" value="1"/>
</dbReference>
<dbReference type="InterPro" id="IPR049054">
    <property type="entry name" value="CN_hydtase_beta-like_N"/>
</dbReference>
<gene>
    <name evidence="2" type="ORF">C6Y53_01365</name>
</gene>
<keyword evidence="3" id="KW-1185">Reference proteome</keyword>
<dbReference type="InterPro" id="IPR042262">
    <property type="entry name" value="CN_hydtase_beta_C"/>
</dbReference>
<protein>
    <submittedName>
        <fullName evidence="2">Nitrile hydratase accessory protein</fullName>
    </submittedName>
</protein>
<feature type="domain" description="Nitrile hydratase beta subunit-like N-terminal" evidence="1">
    <location>
        <begin position="7"/>
        <end position="89"/>
    </location>
</feature>
<dbReference type="KEGG" id="thas:C6Y53_01365"/>
<dbReference type="NCBIfam" id="TIGR03889">
    <property type="entry name" value="nitrile_acc"/>
    <property type="match status" value="1"/>
</dbReference>
<sequence>MTDGAPPDPVFAAPWHAQLFALTVHLNETGLFAWTDWAARFGATLARHGLDRELDGGDDYFNAWLETLETLLDDRGAAGQAEARTMRAAWERAYLTTPHGDPVRLGATAPGDGTA</sequence>
<dbReference type="RefSeq" id="WP_106470801.1">
    <property type="nucleotide sequence ID" value="NZ_CP027665.1"/>
</dbReference>
<dbReference type="Proteomes" id="UP000237655">
    <property type="component" value="Chromosome"/>
</dbReference>
<evidence type="ECO:0000313" key="2">
    <source>
        <dbReference type="EMBL" id="AVO36486.1"/>
    </source>
</evidence>